<dbReference type="CDD" id="cd21809">
    <property type="entry name" value="ABC-2_lan_permease-like"/>
    <property type="match status" value="1"/>
</dbReference>
<evidence type="ECO:0000256" key="1">
    <source>
        <dbReference type="SAM" id="Phobius"/>
    </source>
</evidence>
<evidence type="ECO:0000313" key="2">
    <source>
        <dbReference type="EMBL" id="CUP94228.1"/>
    </source>
</evidence>
<evidence type="ECO:0000313" key="3">
    <source>
        <dbReference type="Proteomes" id="UP000095712"/>
    </source>
</evidence>
<keyword evidence="1" id="KW-0812">Transmembrane</keyword>
<name>A0A174SES5_9FIRM</name>
<reference evidence="2 3" key="1">
    <citation type="submission" date="2015-09" db="EMBL/GenBank/DDBJ databases">
        <authorList>
            <consortium name="Pathogen Informatics"/>
        </authorList>
    </citation>
    <scope>NUCLEOTIDE SEQUENCE [LARGE SCALE GENOMIC DNA]</scope>
    <source>
        <strain evidence="2 3">2789STDY5834911</strain>
    </source>
</reference>
<feature type="transmembrane region" description="Helical" evidence="1">
    <location>
        <begin position="222"/>
        <end position="245"/>
    </location>
</feature>
<feature type="transmembrane region" description="Helical" evidence="1">
    <location>
        <begin position="58"/>
        <end position="78"/>
    </location>
</feature>
<gene>
    <name evidence="2" type="ORF">ERS852523_03359</name>
</gene>
<feature type="transmembrane region" description="Helical" evidence="1">
    <location>
        <begin position="99"/>
        <end position="130"/>
    </location>
</feature>
<sequence length="254" mass="28264">MSFLDLLKIEFMKVKRSKIVPLIFIAPLLVVVSGVANLSNYFTPEYTNAWPAMFIQSALVYAYYLLPFSMIVVCVMIAGRETGNNGILKMLALPVSRCALSIAKFCVLTFYLFMEMVVFLVVFVIAGLIATQTMEVTETLPILYLLKWCLGLFLTMLPCIAAMWAITVLFEKPLLSVGLNLLLVIPGVLVANTPLWIAYPYCYSGYLVSCSLHDFTAETSDAAFSVFPFLPCAIVVFGLFFALAVTQFGKKEMR</sequence>
<organism evidence="2 3">
    <name type="scientific">Blautia wexlerae</name>
    <dbReference type="NCBI Taxonomy" id="418240"/>
    <lineage>
        <taxon>Bacteria</taxon>
        <taxon>Bacillati</taxon>
        <taxon>Bacillota</taxon>
        <taxon>Clostridia</taxon>
        <taxon>Lachnospirales</taxon>
        <taxon>Lachnospiraceae</taxon>
        <taxon>Blautia</taxon>
    </lineage>
</organism>
<dbReference type="OrthoDB" id="1826494at2"/>
<feature type="transmembrane region" description="Helical" evidence="1">
    <location>
        <begin position="142"/>
        <end position="170"/>
    </location>
</feature>
<dbReference type="Proteomes" id="UP000095712">
    <property type="component" value="Unassembled WGS sequence"/>
</dbReference>
<keyword evidence="1" id="KW-0472">Membrane</keyword>
<protein>
    <submittedName>
        <fullName evidence="2">Uncharacterized protein conserved in bacteria</fullName>
    </submittedName>
</protein>
<dbReference type="RefSeq" id="WP_025581228.1">
    <property type="nucleotide sequence ID" value="NZ_CZAW01000047.1"/>
</dbReference>
<dbReference type="EMBL" id="CZAW01000047">
    <property type="protein sequence ID" value="CUP94228.1"/>
    <property type="molecule type" value="Genomic_DNA"/>
</dbReference>
<dbReference type="Pfam" id="PF12730">
    <property type="entry name" value="ABC2_membrane_4"/>
    <property type="match status" value="1"/>
</dbReference>
<proteinExistence type="predicted"/>
<accession>A0A174SES5</accession>
<dbReference type="GeneID" id="75077551"/>
<feature type="transmembrane region" description="Helical" evidence="1">
    <location>
        <begin position="177"/>
        <end position="199"/>
    </location>
</feature>
<feature type="transmembrane region" description="Helical" evidence="1">
    <location>
        <begin position="20"/>
        <end position="38"/>
    </location>
</feature>
<dbReference type="AlphaFoldDB" id="A0A174SES5"/>
<keyword evidence="1" id="KW-1133">Transmembrane helix</keyword>